<dbReference type="EMBL" id="CP000804">
    <property type="protein sequence ID" value="ABU56389.1"/>
    <property type="molecule type" value="Genomic_DNA"/>
</dbReference>
<reference evidence="17 18" key="1">
    <citation type="submission" date="2007-08" db="EMBL/GenBank/DDBJ databases">
        <title>Complete sequence of Roseiflexus castenholzii DSM 13941.</title>
        <authorList>
            <consortium name="US DOE Joint Genome Institute"/>
            <person name="Copeland A."/>
            <person name="Lucas S."/>
            <person name="Lapidus A."/>
            <person name="Barry K."/>
            <person name="Glavina del Rio T."/>
            <person name="Dalin E."/>
            <person name="Tice H."/>
            <person name="Pitluck S."/>
            <person name="Thompson L.S."/>
            <person name="Brettin T."/>
            <person name="Bruce D."/>
            <person name="Detter J.C."/>
            <person name="Han C."/>
            <person name="Tapia R."/>
            <person name="Schmutz J."/>
            <person name="Larimer F."/>
            <person name="Land M."/>
            <person name="Hauser L."/>
            <person name="Kyrpides N."/>
            <person name="Mikhailova N."/>
            <person name="Bryant D.A."/>
            <person name="Hanada S."/>
            <person name="Tsukatani Y."/>
            <person name="Richardson P."/>
        </authorList>
    </citation>
    <scope>NUCLEOTIDE SEQUENCE [LARGE SCALE GENOMIC DNA]</scope>
    <source>
        <strain evidence="18">DSM 13941 / HLO8</strain>
    </source>
</reference>
<dbReference type="FunFam" id="3.40.1360.10:FF:000002">
    <property type="entry name" value="DNA primase"/>
    <property type="match status" value="1"/>
</dbReference>
<proteinExistence type="inferred from homology"/>
<dbReference type="InterPro" id="IPR002694">
    <property type="entry name" value="Znf_CHC2"/>
</dbReference>
<evidence type="ECO:0000313" key="17">
    <source>
        <dbReference type="EMBL" id="ABU56389.1"/>
    </source>
</evidence>
<dbReference type="eggNOG" id="COG0358">
    <property type="taxonomic scope" value="Bacteria"/>
</dbReference>
<keyword evidence="2 12" id="KW-0639">Primosome</keyword>
<keyword evidence="8 13" id="KW-0862">Zinc</keyword>
<dbReference type="Pfam" id="PF01807">
    <property type="entry name" value="Zn_ribbon_DnaG"/>
    <property type="match status" value="1"/>
</dbReference>
<dbReference type="GO" id="GO:0006269">
    <property type="term" value="P:DNA replication, synthesis of primer"/>
    <property type="evidence" value="ECO:0007669"/>
    <property type="project" value="UniProtKB-UniRule"/>
</dbReference>
<dbReference type="Pfam" id="PF10410">
    <property type="entry name" value="DnaB_bind"/>
    <property type="match status" value="1"/>
</dbReference>
<dbReference type="HAMAP" id="MF_00974">
    <property type="entry name" value="DNA_primase_DnaG"/>
    <property type="match status" value="1"/>
</dbReference>
<evidence type="ECO:0000259" key="16">
    <source>
        <dbReference type="PROSITE" id="PS50880"/>
    </source>
</evidence>
<comment type="subunit">
    <text evidence="12">Monomer. Interacts with DnaB.</text>
</comment>
<evidence type="ECO:0000256" key="9">
    <source>
        <dbReference type="ARBA" id="ARBA00022842"/>
    </source>
</evidence>
<comment type="function">
    <text evidence="12 13">RNA polymerase that catalyzes the synthesis of short RNA molecules used as primers for DNA polymerase during DNA replication.</text>
</comment>
<name>A7NG02_ROSCS</name>
<dbReference type="OrthoDB" id="9803773at2"/>
<keyword evidence="11 12" id="KW-0804">Transcription</keyword>
<evidence type="ECO:0000313" key="18">
    <source>
        <dbReference type="Proteomes" id="UP000000263"/>
    </source>
</evidence>
<gene>
    <name evidence="12" type="primary">dnaG</name>
    <name evidence="17" type="ordered locus">Rcas_0256</name>
</gene>
<protein>
    <recommendedName>
        <fullName evidence="12 13">DNA primase</fullName>
        <ecNumber evidence="12">2.7.7.101</ecNumber>
    </recommendedName>
</protein>
<keyword evidence="5 12" id="KW-0235">DNA replication</keyword>
<dbReference type="InterPro" id="IPR036977">
    <property type="entry name" value="DNA_primase_Znf_CHC2"/>
</dbReference>
<dbReference type="SUPFAM" id="SSF57783">
    <property type="entry name" value="Zinc beta-ribbon"/>
    <property type="match status" value="1"/>
</dbReference>
<dbReference type="PROSITE" id="PS50880">
    <property type="entry name" value="TOPRIM"/>
    <property type="match status" value="1"/>
</dbReference>
<keyword evidence="18" id="KW-1185">Reference proteome</keyword>
<dbReference type="PIRSF" id="PIRSF002811">
    <property type="entry name" value="DnaG"/>
    <property type="match status" value="1"/>
</dbReference>
<dbReference type="SUPFAM" id="SSF56731">
    <property type="entry name" value="DNA primase core"/>
    <property type="match status" value="1"/>
</dbReference>
<keyword evidence="10 12" id="KW-0238">DNA-binding</keyword>
<dbReference type="InterPro" id="IPR006295">
    <property type="entry name" value="DNA_primase_DnaG"/>
</dbReference>
<dbReference type="FunFam" id="3.90.980.10:FF:000001">
    <property type="entry name" value="DNA primase"/>
    <property type="match status" value="1"/>
</dbReference>
<dbReference type="FunFam" id="3.90.580.10:FF:000001">
    <property type="entry name" value="DNA primase"/>
    <property type="match status" value="1"/>
</dbReference>
<evidence type="ECO:0000256" key="14">
    <source>
        <dbReference type="PIRSR" id="PIRSR002811-1"/>
    </source>
</evidence>
<dbReference type="InterPro" id="IPR013264">
    <property type="entry name" value="DNAG_N"/>
</dbReference>
<dbReference type="InterPro" id="IPR006171">
    <property type="entry name" value="TOPRIM_dom"/>
</dbReference>
<dbReference type="Gene3D" id="3.90.580.10">
    <property type="entry name" value="Zinc finger, CHC2-type domain"/>
    <property type="match status" value="1"/>
</dbReference>
<dbReference type="InterPro" id="IPR019475">
    <property type="entry name" value="DNA_primase_DnaB-bd"/>
</dbReference>
<comment type="catalytic activity">
    <reaction evidence="12">
        <text>ssDNA + n NTP = ssDNA/pppN(pN)n-1 hybrid + (n-1) diphosphate.</text>
        <dbReference type="EC" id="2.7.7.101"/>
    </reaction>
</comment>
<evidence type="ECO:0000256" key="8">
    <source>
        <dbReference type="ARBA" id="ARBA00022833"/>
    </source>
</evidence>
<dbReference type="SMART" id="SM00493">
    <property type="entry name" value="TOPRIM"/>
    <property type="match status" value="1"/>
</dbReference>
<comment type="caution">
    <text evidence="12">Lacks conserved residue(s) required for the propagation of feature annotation.</text>
</comment>
<evidence type="ECO:0000256" key="13">
    <source>
        <dbReference type="PIRNR" id="PIRNR002811"/>
    </source>
</evidence>
<evidence type="ECO:0000256" key="10">
    <source>
        <dbReference type="ARBA" id="ARBA00023125"/>
    </source>
</evidence>
<dbReference type="Gene3D" id="3.40.1360.10">
    <property type="match status" value="1"/>
</dbReference>
<dbReference type="GO" id="GO:0000428">
    <property type="term" value="C:DNA-directed RNA polymerase complex"/>
    <property type="evidence" value="ECO:0007669"/>
    <property type="project" value="UniProtKB-KW"/>
</dbReference>
<dbReference type="InterPro" id="IPR050219">
    <property type="entry name" value="DnaG_primase"/>
</dbReference>
<dbReference type="KEGG" id="rca:Rcas_0256"/>
<evidence type="ECO:0000256" key="6">
    <source>
        <dbReference type="ARBA" id="ARBA00022723"/>
    </source>
</evidence>
<feature type="domain" description="Toprim" evidence="16">
    <location>
        <begin position="255"/>
        <end position="336"/>
    </location>
</feature>
<accession>A7NG02</accession>
<dbReference type="GO" id="GO:0005737">
    <property type="term" value="C:cytoplasm"/>
    <property type="evidence" value="ECO:0007669"/>
    <property type="project" value="TreeGrafter"/>
</dbReference>
<dbReference type="STRING" id="383372.Rcas_0256"/>
<evidence type="ECO:0000256" key="1">
    <source>
        <dbReference type="ARBA" id="ARBA00022478"/>
    </source>
</evidence>
<dbReference type="InterPro" id="IPR037068">
    <property type="entry name" value="DNA_primase_core_N_sf"/>
</dbReference>
<keyword evidence="6 13" id="KW-0479">Metal-binding</keyword>
<dbReference type="Pfam" id="PF13662">
    <property type="entry name" value="Toprim_4"/>
    <property type="match status" value="1"/>
</dbReference>
<dbReference type="CDD" id="cd03364">
    <property type="entry name" value="TOPRIM_DnaG_primases"/>
    <property type="match status" value="1"/>
</dbReference>
<evidence type="ECO:0000256" key="7">
    <source>
        <dbReference type="ARBA" id="ARBA00022771"/>
    </source>
</evidence>
<dbReference type="Proteomes" id="UP000000263">
    <property type="component" value="Chromosome"/>
</dbReference>
<evidence type="ECO:0000256" key="11">
    <source>
        <dbReference type="ARBA" id="ARBA00023163"/>
    </source>
</evidence>
<dbReference type="PANTHER" id="PTHR30313">
    <property type="entry name" value="DNA PRIMASE"/>
    <property type="match status" value="1"/>
</dbReference>
<keyword evidence="9" id="KW-0460">Magnesium</keyword>
<dbReference type="GO" id="GO:1990077">
    <property type="term" value="C:primosome complex"/>
    <property type="evidence" value="ECO:0007669"/>
    <property type="project" value="UniProtKB-KW"/>
</dbReference>
<dbReference type="Gene3D" id="1.20.50.20">
    <property type="entry name" value="DnaG, RNA polymerase domain, helical bundle"/>
    <property type="match status" value="1"/>
</dbReference>
<feature type="zinc finger region" description="CHC2-type" evidence="14">
    <location>
        <begin position="35"/>
        <end position="60"/>
    </location>
</feature>
<evidence type="ECO:0000256" key="2">
    <source>
        <dbReference type="ARBA" id="ARBA00022515"/>
    </source>
</evidence>
<feature type="region of interest" description="Disordered" evidence="15">
    <location>
        <begin position="466"/>
        <end position="485"/>
    </location>
</feature>
<sequence>MPGVTDQIKEKIDIVDFISAYVPLRKTGRSYVGFCPFHPNTRTPAFHVFPDTQSFHCFGCKASGTIFDFLMRREGIEFREALERLAQRAGVQLHPRTEAEEQQDRLRTRLLEVNAAAAAFFRHMLVKSQRGEEARAYVAKRRIDDATGEAFLIGYAPDDWSLLLSYLTERRGFAPEEIEAAGLAIHHETRGYYDRFRHRLMFPIRSASGEIVAFGGRALGDVQPKYMNSPQTPLFDKGKVLYGLDLARDAIRQSDAAVIVEGYVDVIIAHQYGFRNVVAPLGTALTADHVALVKKLSHRVYLALDADTAGARATLKGLQALQSQPEGELTAVISPQGVIALQRRQDVEIRILALPEGKDPDEVIQENPEQWRAALAAARPAMDFYIETLTSDLDLSSGRGRAEAVERIAPLLTQIANPVEQAHYIQQLARLIDIEEAHILAALSNKARQEGQRRPSDQGRATKVLEQQPGDANQQPDETPPPPTQEEYLLSWIIRYPTARAAVEEKLHRDLATYPALQSLMSGTIDELFTSDECRALWRAWIAAPTGSDPQAWATTLYAPLDAVAQRVLELHAPQPQAYRIVNDALECATILQRDAAKRWLVQIARMQTAATGEAEQEILLDQLVQVKQFINMLSIPRRSSAYADLHVLHMP</sequence>
<keyword evidence="7 14" id="KW-0863">Zinc-finger</keyword>
<organism evidence="17 18">
    <name type="scientific">Roseiflexus castenholzii (strain DSM 13941 / HLO8)</name>
    <dbReference type="NCBI Taxonomy" id="383372"/>
    <lineage>
        <taxon>Bacteria</taxon>
        <taxon>Bacillati</taxon>
        <taxon>Chloroflexota</taxon>
        <taxon>Chloroflexia</taxon>
        <taxon>Chloroflexales</taxon>
        <taxon>Roseiflexineae</taxon>
        <taxon>Roseiflexaceae</taxon>
        <taxon>Roseiflexus</taxon>
    </lineage>
</organism>
<comment type="similarity">
    <text evidence="12 13">Belongs to the DnaG primase family.</text>
</comment>
<comment type="cofactor">
    <cofactor evidence="13 14">
        <name>Zn(2+)</name>
        <dbReference type="ChEBI" id="CHEBI:29105"/>
    </cofactor>
    <text evidence="13 14">Binds 1 zinc ion per monomer.</text>
</comment>
<keyword evidence="1 12" id="KW-0240">DNA-directed RNA polymerase</keyword>
<dbReference type="InterPro" id="IPR030846">
    <property type="entry name" value="DnaG_bac"/>
</dbReference>
<dbReference type="HOGENOM" id="CLU_013501_3_1_0"/>
<keyword evidence="4 12" id="KW-0548">Nucleotidyltransferase</keyword>
<evidence type="ECO:0000256" key="4">
    <source>
        <dbReference type="ARBA" id="ARBA00022695"/>
    </source>
</evidence>
<dbReference type="GO" id="GO:0003899">
    <property type="term" value="F:DNA-directed RNA polymerase activity"/>
    <property type="evidence" value="ECO:0007669"/>
    <property type="project" value="UniProtKB-UniRule"/>
</dbReference>
<evidence type="ECO:0000256" key="15">
    <source>
        <dbReference type="SAM" id="MobiDB-lite"/>
    </source>
</evidence>
<dbReference type="InterPro" id="IPR034151">
    <property type="entry name" value="TOPRIM_DnaG_bac"/>
</dbReference>
<dbReference type="GO" id="GO:0003677">
    <property type="term" value="F:DNA binding"/>
    <property type="evidence" value="ECO:0007669"/>
    <property type="project" value="UniProtKB-KW"/>
</dbReference>
<evidence type="ECO:0000256" key="5">
    <source>
        <dbReference type="ARBA" id="ARBA00022705"/>
    </source>
</evidence>
<evidence type="ECO:0000256" key="12">
    <source>
        <dbReference type="HAMAP-Rule" id="MF_00974"/>
    </source>
</evidence>
<dbReference type="Gene3D" id="3.90.980.10">
    <property type="entry name" value="DNA primase, catalytic core, N-terminal domain"/>
    <property type="match status" value="1"/>
</dbReference>
<dbReference type="EC" id="2.7.7.101" evidence="12"/>
<dbReference type="Pfam" id="PF08275">
    <property type="entry name" value="DNAG_N"/>
    <property type="match status" value="1"/>
</dbReference>
<keyword evidence="3 12" id="KW-0808">Transferase</keyword>
<dbReference type="GO" id="GO:0008270">
    <property type="term" value="F:zinc ion binding"/>
    <property type="evidence" value="ECO:0007669"/>
    <property type="project" value="UniProtKB-KW"/>
</dbReference>
<dbReference type="NCBIfam" id="TIGR01391">
    <property type="entry name" value="dnaG"/>
    <property type="match status" value="1"/>
</dbReference>
<evidence type="ECO:0000256" key="3">
    <source>
        <dbReference type="ARBA" id="ARBA00022679"/>
    </source>
</evidence>
<dbReference type="AlphaFoldDB" id="A7NG02"/>
<dbReference type="SMART" id="SM00400">
    <property type="entry name" value="ZnF_CHCC"/>
    <property type="match status" value="1"/>
</dbReference>
<dbReference type="PANTHER" id="PTHR30313:SF2">
    <property type="entry name" value="DNA PRIMASE"/>
    <property type="match status" value="1"/>
</dbReference>